<keyword evidence="2 3" id="KW-0040">ANK repeat</keyword>
<dbReference type="Pfam" id="PF12796">
    <property type="entry name" value="Ank_2"/>
    <property type="match status" value="1"/>
</dbReference>
<accession>A0A9N9EAC2</accession>
<dbReference type="Proteomes" id="UP000789831">
    <property type="component" value="Unassembled WGS sequence"/>
</dbReference>
<evidence type="ECO:0000313" key="6">
    <source>
        <dbReference type="Proteomes" id="UP000789831"/>
    </source>
</evidence>
<organism evidence="5 6">
    <name type="scientific">Ambispora gerdemannii</name>
    <dbReference type="NCBI Taxonomy" id="144530"/>
    <lineage>
        <taxon>Eukaryota</taxon>
        <taxon>Fungi</taxon>
        <taxon>Fungi incertae sedis</taxon>
        <taxon>Mucoromycota</taxon>
        <taxon>Glomeromycotina</taxon>
        <taxon>Glomeromycetes</taxon>
        <taxon>Archaeosporales</taxon>
        <taxon>Ambisporaceae</taxon>
        <taxon>Ambispora</taxon>
    </lineage>
</organism>
<dbReference type="PROSITE" id="PS50088">
    <property type="entry name" value="ANK_REPEAT"/>
    <property type="match status" value="1"/>
</dbReference>
<gene>
    <name evidence="5" type="ORF">AGERDE_LOCUS12152</name>
</gene>
<evidence type="ECO:0000256" key="2">
    <source>
        <dbReference type="ARBA" id="ARBA00023043"/>
    </source>
</evidence>
<dbReference type="PROSITE" id="PS50297">
    <property type="entry name" value="ANK_REP_REGION"/>
    <property type="match status" value="1"/>
</dbReference>
<name>A0A9N9EAC2_9GLOM</name>
<feature type="repeat" description="ANK" evidence="3">
    <location>
        <begin position="73"/>
        <end position="105"/>
    </location>
</feature>
<dbReference type="AlphaFoldDB" id="A0A9N9EAC2"/>
<dbReference type="Gene3D" id="1.25.40.20">
    <property type="entry name" value="Ankyrin repeat-containing domain"/>
    <property type="match status" value="1"/>
</dbReference>
<reference evidence="5" key="1">
    <citation type="submission" date="2021-06" db="EMBL/GenBank/DDBJ databases">
        <authorList>
            <person name="Kallberg Y."/>
            <person name="Tangrot J."/>
            <person name="Rosling A."/>
        </authorList>
    </citation>
    <scope>NUCLEOTIDE SEQUENCE</scope>
    <source>
        <strain evidence="5">MT106</strain>
    </source>
</reference>
<keyword evidence="6" id="KW-1185">Reference proteome</keyword>
<protein>
    <submittedName>
        <fullName evidence="5">7982_t:CDS:1</fullName>
    </submittedName>
</protein>
<dbReference type="InterPro" id="IPR002110">
    <property type="entry name" value="Ankyrin_rpt"/>
</dbReference>
<dbReference type="OrthoDB" id="426293at2759"/>
<feature type="non-terminal residue" evidence="5">
    <location>
        <position position="106"/>
    </location>
</feature>
<sequence length="106" mass="12231">MQNFLKKQFSKNKQEQIIDEDNTKQNNNEQSANKKETYIKNYPLHYAVAQSNIFKVKEILQSKTVEVDAKDHNDFTPLHIVAGQENYELVVELLQHGADPNAQDGE</sequence>
<evidence type="ECO:0000256" key="3">
    <source>
        <dbReference type="PROSITE-ProRule" id="PRU00023"/>
    </source>
</evidence>
<evidence type="ECO:0000256" key="1">
    <source>
        <dbReference type="ARBA" id="ARBA00022737"/>
    </source>
</evidence>
<dbReference type="SMART" id="SM00248">
    <property type="entry name" value="ANK"/>
    <property type="match status" value="2"/>
</dbReference>
<feature type="region of interest" description="Disordered" evidence="4">
    <location>
        <begin position="1"/>
        <end position="33"/>
    </location>
</feature>
<keyword evidence="1" id="KW-0677">Repeat</keyword>
<dbReference type="PANTHER" id="PTHR24171">
    <property type="entry name" value="ANKYRIN REPEAT DOMAIN-CONTAINING PROTEIN 39-RELATED"/>
    <property type="match status" value="1"/>
</dbReference>
<comment type="caution">
    <text evidence="5">The sequence shown here is derived from an EMBL/GenBank/DDBJ whole genome shotgun (WGS) entry which is preliminary data.</text>
</comment>
<proteinExistence type="predicted"/>
<dbReference type="InterPro" id="IPR036770">
    <property type="entry name" value="Ankyrin_rpt-contain_sf"/>
</dbReference>
<evidence type="ECO:0000313" key="5">
    <source>
        <dbReference type="EMBL" id="CAG8668590.1"/>
    </source>
</evidence>
<evidence type="ECO:0000256" key="4">
    <source>
        <dbReference type="SAM" id="MobiDB-lite"/>
    </source>
</evidence>
<dbReference type="SUPFAM" id="SSF48403">
    <property type="entry name" value="Ankyrin repeat"/>
    <property type="match status" value="1"/>
</dbReference>
<dbReference type="EMBL" id="CAJVPL010007239">
    <property type="protein sequence ID" value="CAG8668590.1"/>
    <property type="molecule type" value="Genomic_DNA"/>
</dbReference>